<sequence>MDQLSALLASRKRDVLTGWTAVAVLALTTVETVLDGAFDWAFVALVVAVVILTPAVVFRDRRAMPPWELVVLALAPLLWQAVLGQTFRTEIPTYLAVAALALLASTELHQFTSVRMNRPFAIVLVVLITLAVAGVWNVLQWTADVFFGTTFVLDGRSQDAINADVLVEFVSASCAGIGAGVLFDRFVRSRDAESNNRSYVPPEPNSDRTDGDDLESGTDDASDARRLRDRLSISPRRQHQASRGMQLVLAGILLWGLYARDLEVVANAAVMLAITSVPAILRREYGLSMDAGLVLWLTAAVFLHALGSAGLYSQIPLFDRVTHALSATVVAAGGYAVFRAVHVHVERIYIPPKLMSAFILLFVFAAGVAWEILEFALDQSAAALGIQAVLIQYGIDDTIGDLIFNALGALVVTIWGAVYLTDLSESIADLVVAQFVENDHS</sequence>
<gene>
    <name evidence="3" type="ORF">HSEST_1111</name>
</gene>
<keyword evidence="2" id="KW-0472">Membrane</keyword>
<feature type="transmembrane region" description="Helical" evidence="2">
    <location>
        <begin position="120"/>
        <end position="141"/>
    </location>
</feature>
<dbReference type="Pfam" id="PF09997">
    <property type="entry name" value="DUF2238"/>
    <property type="match status" value="1"/>
</dbReference>
<dbReference type="AlphaFoldDB" id="A0A897NQC0"/>
<protein>
    <submittedName>
        <fullName evidence="3">Putative membrane protein</fullName>
    </submittedName>
</protein>
<feature type="transmembrane region" description="Helical" evidence="2">
    <location>
        <begin position="402"/>
        <end position="420"/>
    </location>
</feature>
<feature type="transmembrane region" description="Helical" evidence="2">
    <location>
        <begin position="40"/>
        <end position="58"/>
    </location>
</feature>
<evidence type="ECO:0000256" key="2">
    <source>
        <dbReference type="SAM" id="Phobius"/>
    </source>
</evidence>
<keyword evidence="2" id="KW-1133">Transmembrane helix</keyword>
<evidence type="ECO:0000313" key="3">
    <source>
        <dbReference type="EMBL" id="QSG14644.1"/>
    </source>
</evidence>
<organism evidence="3 4">
    <name type="scientific">Halapricum desulfuricans</name>
    <dbReference type="NCBI Taxonomy" id="2841257"/>
    <lineage>
        <taxon>Archaea</taxon>
        <taxon>Methanobacteriati</taxon>
        <taxon>Methanobacteriota</taxon>
        <taxon>Stenosarchaea group</taxon>
        <taxon>Halobacteria</taxon>
        <taxon>Halobacteriales</taxon>
        <taxon>Haloarculaceae</taxon>
        <taxon>Halapricum</taxon>
    </lineage>
</organism>
<feature type="transmembrane region" description="Helical" evidence="2">
    <location>
        <begin position="321"/>
        <end position="342"/>
    </location>
</feature>
<evidence type="ECO:0000313" key="4">
    <source>
        <dbReference type="Proteomes" id="UP000663292"/>
    </source>
</evidence>
<accession>A0A897NQC0</accession>
<dbReference type="EMBL" id="CP064791">
    <property type="protein sequence ID" value="QSG14644.1"/>
    <property type="molecule type" value="Genomic_DNA"/>
</dbReference>
<proteinExistence type="predicted"/>
<keyword evidence="2" id="KW-0812">Transmembrane</keyword>
<feature type="compositionally biased region" description="Acidic residues" evidence="1">
    <location>
        <begin position="212"/>
        <end position="221"/>
    </location>
</feature>
<name>A0A897NQC0_9EURY</name>
<feature type="region of interest" description="Disordered" evidence="1">
    <location>
        <begin position="194"/>
        <end position="221"/>
    </location>
</feature>
<dbReference type="GeneID" id="68857746"/>
<feature type="transmembrane region" description="Helical" evidence="2">
    <location>
        <begin position="161"/>
        <end position="183"/>
    </location>
</feature>
<evidence type="ECO:0000256" key="1">
    <source>
        <dbReference type="SAM" id="MobiDB-lite"/>
    </source>
</evidence>
<reference evidence="3 4" key="1">
    <citation type="submission" date="2020-11" db="EMBL/GenBank/DDBJ databases">
        <title>Carbohydrate-dependent, anaerobic sulfur respiration: A novel catabolism in halophilic archaea.</title>
        <authorList>
            <person name="Sorokin D.Y."/>
            <person name="Messina E."/>
            <person name="Smedile F."/>
            <person name="La Cono V."/>
            <person name="Hallsworth J.E."/>
            <person name="Yakimov M.M."/>
        </authorList>
    </citation>
    <scope>NUCLEOTIDE SEQUENCE [LARGE SCALE GENOMIC DNA]</scope>
    <source>
        <strain evidence="3 4">HSR-Est</strain>
    </source>
</reference>
<feature type="transmembrane region" description="Helical" evidence="2">
    <location>
        <begin position="293"/>
        <end position="315"/>
    </location>
</feature>
<feature type="transmembrane region" description="Helical" evidence="2">
    <location>
        <begin position="354"/>
        <end position="373"/>
    </location>
</feature>
<dbReference type="Proteomes" id="UP000663292">
    <property type="component" value="Chromosome"/>
</dbReference>
<dbReference type="InterPro" id="IPR014509">
    <property type="entry name" value="YjdF-like"/>
</dbReference>
<dbReference type="RefSeq" id="WP_229122693.1">
    <property type="nucleotide sequence ID" value="NZ_CP064791.1"/>
</dbReference>
<keyword evidence="4" id="KW-1185">Reference proteome</keyword>